<name>A0A8T2ZJG8_POPDE</name>
<dbReference type="PANTHER" id="PTHR34657:SF10">
    <property type="entry name" value="F21M11.6 PROTEIN"/>
    <property type="match status" value="1"/>
</dbReference>
<evidence type="ECO:0000256" key="1">
    <source>
        <dbReference type="SAM" id="MobiDB-lite"/>
    </source>
</evidence>
<dbReference type="AlphaFoldDB" id="A0A8T2ZJG8"/>
<keyword evidence="3" id="KW-1185">Reference proteome</keyword>
<reference evidence="2" key="1">
    <citation type="journal article" date="2021" name="J. Hered.">
        <title>Genome Assembly of Salicaceae Populus deltoides (Eastern Cottonwood) I-69 Based on Nanopore Sequencing and Hi-C Technologies.</title>
        <authorList>
            <person name="Bai S."/>
            <person name="Wu H."/>
            <person name="Zhang J."/>
            <person name="Pan Z."/>
            <person name="Zhao W."/>
            <person name="Li Z."/>
            <person name="Tong C."/>
        </authorList>
    </citation>
    <scope>NUCLEOTIDE SEQUENCE</scope>
    <source>
        <tissue evidence="2">Leaf</tissue>
    </source>
</reference>
<comment type="caution">
    <text evidence="2">The sequence shown here is derived from an EMBL/GenBank/DDBJ whole genome shotgun (WGS) entry which is preliminary data.</text>
</comment>
<dbReference type="EMBL" id="JACEGQ020000002">
    <property type="protein sequence ID" value="KAH8517478.1"/>
    <property type="molecule type" value="Genomic_DNA"/>
</dbReference>
<feature type="region of interest" description="Disordered" evidence="1">
    <location>
        <begin position="1"/>
        <end position="48"/>
    </location>
</feature>
<dbReference type="Proteomes" id="UP000807159">
    <property type="component" value="Chromosome 2"/>
</dbReference>
<gene>
    <name evidence="2" type="ORF">H0E87_005422</name>
</gene>
<proteinExistence type="predicted"/>
<evidence type="ECO:0000313" key="2">
    <source>
        <dbReference type="EMBL" id="KAH8517478.1"/>
    </source>
</evidence>
<dbReference type="PANTHER" id="PTHR34657">
    <property type="entry name" value="EMBRYO SAC DEVELOPMENT ARREST 6"/>
    <property type="match status" value="1"/>
</dbReference>
<organism evidence="2 3">
    <name type="scientific">Populus deltoides</name>
    <name type="common">Eastern poplar</name>
    <name type="synonym">Eastern cottonwood</name>
    <dbReference type="NCBI Taxonomy" id="3696"/>
    <lineage>
        <taxon>Eukaryota</taxon>
        <taxon>Viridiplantae</taxon>
        <taxon>Streptophyta</taxon>
        <taxon>Embryophyta</taxon>
        <taxon>Tracheophyta</taxon>
        <taxon>Spermatophyta</taxon>
        <taxon>Magnoliopsida</taxon>
        <taxon>eudicotyledons</taxon>
        <taxon>Gunneridae</taxon>
        <taxon>Pentapetalae</taxon>
        <taxon>rosids</taxon>
        <taxon>fabids</taxon>
        <taxon>Malpighiales</taxon>
        <taxon>Salicaceae</taxon>
        <taxon>Saliceae</taxon>
        <taxon>Populus</taxon>
    </lineage>
</organism>
<protein>
    <submittedName>
        <fullName evidence="2">Uncharacterized protein</fullName>
    </submittedName>
</protein>
<sequence length="160" mass="17417">MRLPPRRVLTPSKRKEREGPDTLKPSTPTKLTKPASPRASSEKGLDSASSNQLLAGYLAHEYLTKGTLFGQPWEPARAEAVPVSGVDSVGVVKPARKAESGPNKDNYERCKRVRKGGSPRVPVLLFLDTQGKRDHFKSGRKIEILKWWRRGGCGAGCGGG</sequence>
<accession>A0A8T2ZJG8</accession>
<feature type="compositionally biased region" description="Low complexity" evidence="1">
    <location>
        <begin position="22"/>
        <end position="37"/>
    </location>
</feature>
<evidence type="ECO:0000313" key="3">
    <source>
        <dbReference type="Proteomes" id="UP000807159"/>
    </source>
</evidence>